<dbReference type="Proteomes" id="UP000238049">
    <property type="component" value="Unassembled WGS sequence"/>
</dbReference>
<name>A0A2S6ZU73_9XANT</name>
<proteinExistence type="predicted"/>
<evidence type="ECO:0000256" key="1">
    <source>
        <dbReference type="SAM" id="MobiDB-lite"/>
    </source>
</evidence>
<feature type="compositionally biased region" description="Polar residues" evidence="1">
    <location>
        <begin position="1"/>
        <end position="16"/>
    </location>
</feature>
<sequence length="70" mass="7575">MHKGSSVASHQPSRTTAAIHVQNLRSAARRGGSKSFHGNQLLARAPLKSLNGKVFCQVRGRYPSAYSRNA</sequence>
<protein>
    <submittedName>
        <fullName evidence="2">Uncharacterized protein</fullName>
    </submittedName>
</protein>
<comment type="caution">
    <text evidence="2">The sequence shown here is derived from an EMBL/GenBank/DDBJ whole genome shotgun (WGS) entry which is preliminary data.</text>
</comment>
<dbReference type="EMBL" id="MDSL01000040">
    <property type="protein sequence ID" value="PPT96066.1"/>
    <property type="molecule type" value="Genomic_DNA"/>
</dbReference>
<accession>A0A2S6ZU73</accession>
<dbReference type="AlphaFoldDB" id="A0A2S6ZU73"/>
<evidence type="ECO:0000313" key="3">
    <source>
        <dbReference type="Proteomes" id="UP000238049"/>
    </source>
</evidence>
<evidence type="ECO:0000313" key="2">
    <source>
        <dbReference type="EMBL" id="PPT96066.1"/>
    </source>
</evidence>
<gene>
    <name evidence="2" type="ORF">XarbCFBP7409_16590</name>
</gene>
<reference evidence="2 3" key="1">
    <citation type="submission" date="2016-08" db="EMBL/GenBank/DDBJ databases">
        <title>Evolution of the type three secretion system and type three effector repertoires in Xanthomonas.</title>
        <authorList>
            <person name="Merda D."/>
            <person name="Briand M."/>
            <person name="Bosis E."/>
            <person name="Rousseau C."/>
            <person name="Portier P."/>
            <person name="Jacques M.-A."/>
            <person name="Fischer-Le Saux M."/>
        </authorList>
    </citation>
    <scope>NUCLEOTIDE SEQUENCE [LARGE SCALE GENOMIC DNA]</scope>
    <source>
        <strain evidence="2 3">CFBP 7409</strain>
    </source>
</reference>
<feature type="region of interest" description="Disordered" evidence="1">
    <location>
        <begin position="1"/>
        <end position="43"/>
    </location>
</feature>
<organism evidence="2 3">
    <name type="scientific">Xanthomonas arboricola pv. guizotiae</name>
    <dbReference type="NCBI Taxonomy" id="487867"/>
    <lineage>
        <taxon>Bacteria</taxon>
        <taxon>Pseudomonadati</taxon>
        <taxon>Pseudomonadota</taxon>
        <taxon>Gammaproteobacteria</taxon>
        <taxon>Lysobacterales</taxon>
        <taxon>Lysobacteraceae</taxon>
        <taxon>Xanthomonas</taxon>
    </lineage>
</organism>